<feature type="chain" id="PRO_5002737947" evidence="4">
    <location>
        <begin position="20"/>
        <end position="510"/>
    </location>
</feature>
<dbReference type="STRING" id="391587.KAOT1_22126"/>
<proteinExistence type="predicted"/>
<dbReference type="PANTHER" id="PTHR46652">
    <property type="entry name" value="LEUCINE-RICH REPEAT AND IQ DOMAIN-CONTAINING PROTEIN 1-RELATED"/>
    <property type="match status" value="1"/>
</dbReference>
<feature type="domain" description="T9SS-like galactose binding" evidence="6">
    <location>
        <begin position="294"/>
        <end position="398"/>
    </location>
</feature>
<evidence type="ECO:0000259" key="6">
    <source>
        <dbReference type="Pfam" id="PF23759"/>
    </source>
</evidence>
<evidence type="ECO:0000313" key="7">
    <source>
        <dbReference type="EMBL" id="EDP95595.1"/>
    </source>
</evidence>
<feature type="signal peptide" evidence="4">
    <location>
        <begin position="1"/>
        <end position="19"/>
    </location>
</feature>
<dbReference type="OrthoDB" id="1652165at2"/>
<dbReference type="NCBIfam" id="TIGR04183">
    <property type="entry name" value="Por_Secre_tail"/>
    <property type="match status" value="1"/>
</dbReference>
<feature type="domain" description="Secretion system C-terminal sorting" evidence="5">
    <location>
        <begin position="439"/>
        <end position="509"/>
    </location>
</feature>
<dbReference type="InterPro" id="IPR056600">
    <property type="entry name" value="GBD_T9SS_assoc"/>
</dbReference>
<protein>
    <submittedName>
        <fullName evidence="7">CHU large protein mannosidase-related protein</fullName>
    </submittedName>
</protein>
<dbReference type="InterPro" id="IPR050836">
    <property type="entry name" value="SDS22/Internalin_LRR"/>
</dbReference>
<keyword evidence="8" id="KW-1185">Reference proteome</keyword>
<dbReference type="Gene3D" id="3.80.10.10">
    <property type="entry name" value="Ribonuclease Inhibitor"/>
    <property type="match status" value="1"/>
</dbReference>
<dbReference type="EMBL" id="ABIB01000007">
    <property type="protein sequence ID" value="EDP95595.1"/>
    <property type="molecule type" value="Genomic_DNA"/>
</dbReference>
<dbReference type="Pfam" id="PF18962">
    <property type="entry name" value="Por_Secre_tail"/>
    <property type="match status" value="1"/>
</dbReference>
<dbReference type="InterPro" id="IPR026444">
    <property type="entry name" value="Secre_tail"/>
</dbReference>
<evidence type="ECO:0000256" key="3">
    <source>
        <dbReference type="ARBA" id="ARBA00022737"/>
    </source>
</evidence>
<evidence type="ECO:0000256" key="4">
    <source>
        <dbReference type="SAM" id="SignalP"/>
    </source>
</evidence>
<accession>A9E184</accession>
<evidence type="ECO:0000259" key="5">
    <source>
        <dbReference type="Pfam" id="PF18962"/>
    </source>
</evidence>
<dbReference type="HOGENOM" id="CLU_533992_0_0_10"/>
<evidence type="ECO:0000256" key="2">
    <source>
        <dbReference type="ARBA" id="ARBA00022729"/>
    </source>
</evidence>
<reference evidence="7 8" key="1">
    <citation type="journal article" date="2011" name="J. Bacteriol.">
        <title>Genome sequence of the algicidal bacterium Kordia algicida OT-1.</title>
        <authorList>
            <person name="Lee H.S."/>
            <person name="Kang S.G."/>
            <person name="Kwon K.K."/>
            <person name="Lee J.H."/>
            <person name="Kim S.J."/>
        </authorList>
    </citation>
    <scope>NUCLEOTIDE SEQUENCE [LARGE SCALE GENOMIC DNA]</scope>
    <source>
        <strain evidence="7 8">OT-1</strain>
    </source>
</reference>
<gene>
    <name evidence="7" type="ORF">KAOT1_22126</name>
</gene>
<keyword evidence="1" id="KW-0433">Leucine-rich repeat</keyword>
<keyword evidence="2 4" id="KW-0732">Signal</keyword>
<keyword evidence="3" id="KW-0677">Repeat</keyword>
<name>A9E184_9FLAO</name>
<dbReference type="SUPFAM" id="SSF52058">
    <property type="entry name" value="L domain-like"/>
    <property type="match status" value="1"/>
</dbReference>
<dbReference type="Proteomes" id="UP000002945">
    <property type="component" value="Unassembled WGS sequence"/>
</dbReference>
<dbReference type="PANTHER" id="PTHR46652:SF3">
    <property type="entry name" value="LEUCINE-RICH REPEAT-CONTAINING PROTEIN 9"/>
    <property type="match status" value="1"/>
</dbReference>
<dbReference type="AlphaFoldDB" id="A9E184"/>
<dbReference type="eggNOG" id="COG4886">
    <property type="taxonomic scope" value="Bacteria"/>
</dbReference>
<dbReference type="RefSeq" id="WP_007096949.1">
    <property type="nucleotide sequence ID" value="NZ_DS544873.1"/>
</dbReference>
<evidence type="ECO:0000256" key="1">
    <source>
        <dbReference type="ARBA" id="ARBA00022614"/>
    </source>
</evidence>
<evidence type="ECO:0000313" key="8">
    <source>
        <dbReference type="Proteomes" id="UP000002945"/>
    </source>
</evidence>
<sequence>MKEKIFLLITIFLCITTNAQNTFVPDDALESRLQQLGLDSGPLDNLVLTGNINTLLDFDFGNFIVSDITGLQDFTALTELRVDGTIADLSPIENLTNLEELVIRDVTDTSVDLSALVNLTYVSIADASLETIDLSNSSNLESLNIENMTLSSLVLNNNPLLEDIYINNVNVPNLDFSSCTALRYLLANDNTALFNLDVTQNVLLETIEFDNNALLRYVDLSNNPALTSVRAEDNAQLETIFIKNGNNTNIGQTFRVKDNPSLTCVEVDDVAWSNTFWGFPTNYFPGFSLNCAPSNDDCAQAVSITLAQPASGNTFNATNSTNTPSCQETGITILDVWYEFQAPASGSVTMTINAPPLVGKIAFYESCSDAQPLFCQEGELSVDNLTPNATYYLQVWLEADAMNRTGNPENTNGGFILNIQDSTTLSVNDIATTENQIRVYPNPAKEHVNISAPTNLEQVAIYDMSGKLILKNENYRSNQETLDLKNLSGGMYMVQIKTEKTTTLKKLIIN</sequence>
<organism evidence="7 8">
    <name type="scientific">Kordia algicida OT-1</name>
    <dbReference type="NCBI Taxonomy" id="391587"/>
    <lineage>
        <taxon>Bacteria</taxon>
        <taxon>Pseudomonadati</taxon>
        <taxon>Bacteroidota</taxon>
        <taxon>Flavobacteriia</taxon>
        <taxon>Flavobacteriales</taxon>
        <taxon>Flavobacteriaceae</taxon>
        <taxon>Kordia</taxon>
    </lineage>
</organism>
<comment type="caution">
    <text evidence="7">The sequence shown here is derived from an EMBL/GenBank/DDBJ whole genome shotgun (WGS) entry which is preliminary data.</text>
</comment>
<dbReference type="Pfam" id="PF23759">
    <property type="entry name" value="GBD_T9SS_assoc"/>
    <property type="match status" value="1"/>
</dbReference>
<dbReference type="InterPro" id="IPR032675">
    <property type="entry name" value="LRR_dom_sf"/>
</dbReference>